<proteinExistence type="predicted"/>
<comment type="caution">
    <text evidence="2">The sequence shown here is derived from an EMBL/GenBank/DDBJ whole genome shotgun (WGS) entry which is preliminary data.</text>
</comment>
<reference evidence="2 3" key="1">
    <citation type="submission" date="2019-10" db="EMBL/GenBank/DDBJ databases">
        <title>Taxonomy of Antarctic Massilia spp.: description of Massilia rubra sp. nov., Massilia aquatica sp. nov., Massilia mucilaginosa sp. nov., Massilia frigida sp. nov. isolated from streams, lakes and regoliths.</title>
        <authorList>
            <person name="Holochova P."/>
            <person name="Sedlacek I."/>
            <person name="Kralova S."/>
            <person name="Maslanova I."/>
            <person name="Busse H.-J."/>
            <person name="Stankova E."/>
            <person name="Vrbovska V."/>
            <person name="Kovarovic V."/>
            <person name="Bartak M."/>
            <person name="Svec P."/>
            <person name="Pantucek R."/>
        </authorList>
    </citation>
    <scope>NUCLEOTIDE SEQUENCE [LARGE SCALE GENOMIC DNA]</scope>
    <source>
        <strain evidence="2 3">CCM 8695</strain>
    </source>
</reference>
<dbReference type="EMBL" id="WHJG01000001">
    <property type="protein sequence ID" value="NHZ77945.1"/>
    <property type="molecule type" value="Genomic_DNA"/>
</dbReference>
<organism evidence="2 3">
    <name type="scientific">Massilia frigida</name>
    <dbReference type="NCBI Taxonomy" id="2609281"/>
    <lineage>
        <taxon>Bacteria</taxon>
        <taxon>Pseudomonadati</taxon>
        <taxon>Pseudomonadota</taxon>
        <taxon>Betaproteobacteria</taxon>
        <taxon>Burkholderiales</taxon>
        <taxon>Oxalobacteraceae</taxon>
        <taxon>Telluria group</taxon>
        <taxon>Massilia</taxon>
    </lineage>
</organism>
<evidence type="ECO:0000256" key="1">
    <source>
        <dbReference type="SAM" id="Phobius"/>
    </source>
</evidence>
<evidence type="ECO:0000313" key="3">
    <source>
        <dbReference type="Proteomes" id="UP000621455"/>
    </source>
</evidence>
<feature type="transmembrane region" description="Helical" evidence="1">
    <location>
        <begin position="119"/>
        <end position="138"/>
    </location>
</feature>
<sequence length="161" mass="17133">MSPATGCWRDGNLLVVPAGASLPARCVKCNASAQMGKPQRFSCHDPTWDPLISINFIVHIVMAAALQESTKVAIGLCDRHRRRRLCINHISLAILGLGIATLVAAVIEESLLIGSMAGLFWLVAAIVGSFARHVLTAVHVSRSEARLKGAGAAFLDSLPTR</sequence>
<keyword evidence="1" id="KW-0472">Membrane</keyword>
<keyword evidence="1" id="KW-0812">Transmembrane</keyword>
<feature type="transmembrane region" description="Helical" evidence="1">
    <location>
        <begin position="87"/>
        <end position="107"/>
    </location>
</feature>
<gene>
    <name evidence="2" type="ORF">F2P44_01320</name>
</gene>
<protein>
    <submittedName>
        <fullName evidence="2">Uncharacterized protein</fullName>
    </submittedName>
</protein>
<keyword evidence="1" id="KW-1133">Transmembrane helix</keyword>
<dbReference type="Proteomes" id="UP000621455">
    <property type="component" value="Unassembled WGS sequence"/>
</dbReference>
<evidence type="ECO:0000313" key="2">
    <source>
        <dbReference type="EMBL" id="NHZ77945.1"/>
    </source>
</evidence>
<keyword evidence="3" id="KW-1185">Reference proteome</keyword>
<accession>A0ABX0N841</accession>
<name>A0ABX0N841_9BURK</name>